<comment type="caution">
    <text evidence="1">The sequence shown here is derived from an EMBL/GenBank/DDBJ whole genome shotgun (WGS) entry which is preliminary data.</text>
</comment>
<sequence>MKNLIVTLSVTALAIILLAGCGFKSEEEAVADAKEAAEAVFYSDTPVETNYEMESNSIYIPDRLEVESKDESNLILVDGKQTYIVFYNEFEPASSELNYEAAQSDQALVLDSYSDGDKFGYMRILPDDGEGYELQIGIGGAKITTYTQKSRIKNDASELMNIAKSIAIEQESIE</sequence>
<dbReference type="AlphaFoldDB" id="A0A417YIX0"/>
<keyword evidence="2" id="KW-1185">Reference proteome</keyword>
<name>A0A417YIX0_9BACI</name>
<evidence type="ECO:0000313" key="1">
    <source>
        <dbReference type="EMBL" id="RHW32884.1"/>
    </source>
</evidence>
<dbReference type="Proteomes" id="UP000285456">
    <property type="component" value="Unassembled WGS sequence"/>
</dbReference>
<dbReference type="EMBL" id="QWEH01000004">
    <property type="protein sequence ID" value="RHW32884.1"/>
    <property type="molecule type" value="Genomic_DNA"/>
</dbReference>
<evidence type="ECO:0008006" key="3">
    <source>
        <dbReference type="Google" id="ProtNLM"/>
    </source>
</evidence>
<dbReference type="OrthoDB" id="2450230at2"/>
<protein>
    <recommendedName>
        <fullName evidence="3">DUF4367 domain-containing protein</fullName>
    </recommendedName>
</protein>
<reference evidence="1 2" key="1">
    <citation type="journal article" date="2007" name="Int. J. Syst. Evol. Microbiol.">
        <title>Oceanobacillus profundus sp. nov., isolated from a deep-sea sediment core.</title>
        <authorList>
            <person name="Kim Y.G."/>
            <person name="Choi D.H."/>
            <person name="Hyun S."/>
            <person name="Cho B.C."/>
        </authorList>
    </citation>
    <scope>NUCLEOTIDE SEQUENCE [LARGE SCALE GENOMIC DNA]</scope>
    <source>
        <strain evidence="1 2">DSM 18246</strain>
    </source>
</reference>
<gene>
    <name evidence="1" type="ORF">D1B32_07500</name>
</gene>
<organism evidence="1 2">
    <name type="scientific">Oceanobacillus profundus</name>
    <dbReference type="NCBI Taxonomy" id="372463"/>
    <lineage>
        <taxon>Bacteria</taxon>
        <taxon>Bacillati</taxon>
        <taxon>Bacillota</taxon>
        <taxon>Bacilli</taxon>
        <taxon>Bacillales</taxon>
        <taxon>Bacillaceae</taxon>
        <taxon>Oceanobacillus</taxon>
    </lineage>
</organism>
<dbReference type="PROSITE" id="PS51257">
    <property type="entry name" value="PROKAR_LIPOPROTEIN"/>
    <property type="match status" value="1"/>
</dbReference>
<dbReference type="RefSeq" id="WP_095307388.1">
    <property type="nucleotide sequence ID" value="NZ_JAUOPF010000002.1"/>
</dbReference>
<evidence type="ECO:0000313" key="2">
    <source>
        <dbReference type="Proteomes" id="UP000285456"/>
    </source>
</evidence>
<proteinExistence type="predicted"/>
<accession>A0A417YIX0</accession>